<dbReference type="EMBL" id="CP042913">
    <property type="protein sequence ID" value="QEG34867.1"/>
    <property type="molecule type" value="Genomic_DNA"/>
</dbReference>
<dbReference type="AlphaFoldDB" id="A0A5B9Q7A8"/>
<keyword evidence="1" id="KW-1133">Transmembrane helix</keyword>
<organism evidence="2 3">
    <name type="scientific">Bythopirellula goksoeyrii</name>
    <dbReference type="NCBI Taxonomy" id="1400387"/>
    <lineage>
        <taxon>Bacteria</taxon>
        <taxon>Pseudomonadati</taxon>
        <taxon>Planctomycetota</taxon>
        <taxon>Planctomycetia</taxon>
        <taxon>Pirellulales</taxon>
        <taxon>Lacipirellulaceae</taxon>
        <taxon>Bythopirellula</taxon>
    </lineage>
</organism>
<keyword evidence="1" id="KW-0472">Membrane</keyword>
<proteinExistence type="predicted"/>
<accession>A0A5B9Q7A8</accession>
<dbReference type="Proteomes" id="UP000323917">
    <property type="component" value="Chromosome"/>
</dbReference>
<evidence type="ECO:0000313" key="3">
    <source>
        <dbReference type="Proteomes" id="UP000323917"/>
    </source>
</evidence>
<sequence>MGILCESLRLGVLCVSTVCFEQKNTAETEGEKIALHSTMSLLLCFLGFLLFQLLVVASGRAGLSVVTVVLLFSLSTFS</sequence>
<reference evidence="2 3" key="1">
    <citation type="submission" date="2019-08" db="EMBL/GenBank/DDBJ databases">
        <title>Deep-cultivation of Planctomycetes and their phenomic and genomic characterization uncovers novel biology.</title>
        <authorList>
            <person name="Wiegand S."/>
            <person name="Jogler M."/>
            <person name="Boedeker C."/>
            <person name="Pinto D."/>
            <person name="Vollmers J."/>
            <person name="Rivas-Marin E."/>
            <person name="Kohn T."/>
            <person name="Peeters S.H."/>
            <person name="Heuer A."/>
            <person name="Rast P."/>
            <person name="Oberbeckmann S."/>
            <person name="Bunk B."/>
            <person name="Jeske O."/>
            <person name="Meyerdierks A."/>
            <person name="Storesund J.E."/>
            <person name="Kallscheuer N."/>
            <person name="Luecker S."/>
            <person name="Lage O.M."/>
            <person name="Pohl T."/>
            <person name="Merkel B.J."/>
            <person name="Hornburger P."/>
            <person name="Mueller R.-W."/>
            <person name="Bruemmer F."/>
            <person name="Labrenz M."/>
            <person name="Spormann A.M."/>
            <person name="Op den Camp H."/>
            <person name="Overmann J."/>
            <person name="Amann R."/>
            <person name="Jetten M.S.M."/>
            <person name="Mascher T."/>
            <person name="Medema M.H."/>
            <person name="Devos D.P."/>
            <person name="Kaster A.-K."/>
            <person name="Ovreas L."/>
            <person name="Rohde M."/>
            <person name="Galperin M.Y."/>
            <person name="Jogler C."/>
        </authorList>
    </citation>
    <scope>NUCLEOTIDE SEQUENCE [LARGE SCALE GENOMIC DNA]</scope>
    <source>
        <strain evidence="2 3">Pr1d</strain>
    </source>
</reference>
<evidence type="ECO:0000313" key="2">
    <source>
        <dbReference type="EMBL" id="QEG34867.1"/>
    </source>
</evidence>
<dbReference type="KEGG" id="bgok:Pr1d_21550"/>
<evidence type="ECO:0000256" key="1">
    <source>
        <dbReference type="SAM" id="Phobius"/>
    </source>
</evidence>
<keyword evidence="1" id="KW-0812">Transmembrane</keyword>
<feature type="transmembrane region" description="Helical" evidence="1">
    <location>
        <begin position="61"/>
        <end position="77"/>
    </location>
</feature>
<name>A0A5B9Q7A8_9BACT</name>
<keyword evidence="3" id="KW-1185">Reference proteome</keyword>
<gene>
    <name evidence="2" type="ORF">Pr1d_21550</name>
</gene>
<protein>
    <submittedName>
        <fullName evidence="2">Uncharacterized protein</fullName>
    </submittedName>
</protein>
<feature type="transmembrane region" description="Helical" evidence="1">
    <location>
        <begin position="33"/>
        <end position="55"/>
    </location>
</feature>